<dbReference type="Pfam" id="PF09148">
    <property type="entry name" value="DUF1934"/>
    <property type="match status" value="1"/>
</dbReference>
<proteinExistence type="predicted"/>
<name>F7PWR8_9MOLU</name>
<evidence type="ECO:0008006" key="3">
    <source>
        <dbReference type="Google" id="ProtNLM"/>
    </source>
</evidence>
<reference evidence="1 2" key="1">
    <citation type="journal article" date="2011" name="J. Bacteriol.">
        <title>Genome sequence of Haloplasma contractile, an unusual contractile bacterium from a deep-sea anoxic brine lake.</title>
        <authorList>
            <person name="Antunes A."/>
            <person name="Alam I."/>
            <person name="El Dorry H."/>
            <person name="Siam R."/>
            <person name="Robertson A."/>
            <person name="Bajic V.B."/>
            <person name="Stingl U."/>
        </authorList>
    </citation>
    <scope>NUCLEOTIDE SEQUENCE [LARGE SCALE GENOMIC DNA]</scope>
    <source>
        <strain evidence="1 2">SSD-17B</strain>
    </source>
</reference>
<protein>
    <recommendedName>
        <fullName evidence="3">DUF1934 domain-containing protein</fullName>
    </recommendedName>
</protein>
<comment type="caution">
    <text evidence="1">The sequence shown here is derived from an EMBL/GenBank/DDBJ whole genome shotgun (WGS) entry which is preliminary data.</text>
</comment>
<dbReference type="InterPro" id="IPR015231">
    <property type="entry name" value="DUF1934"/>
</dbReference>
<dbReference type="InParanoid" id="F7PWR8"/>
<gene>
    <name evidence="1" type="ORF">HLPCO_001543</name>
</gene>
<evidence type="ECO:0000313" key="2">
    <source>
        <dbReference type="Proteomes" id="UP000005707"/>
    </source>
</evidence>
<dbReference type="RefSeq" id="WP_008824861.1">
    <property type="nucleotide sequence ID" value="NZ_AFNU02000004.1"/>
</dbReference>
<organism evidence="1 2">
    <name type="scientific">Haloplasma contractile SSD-17B</name>
    <dbReference type="NCBI Taxonomy" id="1033810"/>
    <lineage>
        <taxon>Bacteria</taxon>
        <taxon>Bacillati</taxon>
        <taxon>Mycoplasmatota</taxon>
        <taxon>Mollicutes</taxon>
        <taxon>Haloplasmatales</taxon>
        <taxon>Haloplasmataceae</taxon>
        <taxon>Haloplasma</taxon>
    </lineage>
</organism>
<sequence length="138" mass="16283">MIKDIGITFKMKISQNGDTEEINFDANAKLLKKRDTYYLKFKEPVIDGPGYNDTLFIMTQDSITIERQGQVKMSQDYKINQHCIGTYKNNYIETPITTYTNAYLFNKRRLYLNYNMIINKENVGQYEMEVNFKGDDQI</sequence>
<dbReference type="Gene3D" id="2.40.128.20">
    <property type="match status" value="1"/>
</dbReference>
<reference evidence="1 2" key="2">
    <citation type="journal article" date="2013" name="PLoS ONE">
        <title>INDIGO - INtegrated Data Warehouse of MIcrobial GenOmes with Examples from the Red Sea Extremophiles.</title>
        <authorList>
            <person name="Alam I."/>
            <person name="Antunes A."/>
            <person name="Kamau A.A."/>
            <person name="Ba Alawi W."/>
            <person name="Kalkatawi M."/>
            <person name="Stingl U."/>
            <person name="Bajic V.B."/>
        </authorList>
    </citation>
    <scope>NUCLEOTIDE SEQUENCE [LARGE SCALE GENOMIC DNA]</scope>
    <source>
        <strain evidence="1 2">SSD-17B</strain>
    </source>
</reference>
<dbReference type="InterPro" id="IPR012674">
    <property type="entry name" value="Calycin"/>
</dbReference>
<dbReference type="EMBL" id="AFNU02000004">
    <property type="protein sequence ID" value="ERJ12557.1"/>
    <property type="molecule type" value="Genomic_DNA"/>
</dbReference>
<evidence type="ECO:0000313" key="1">
    <source>
        <dbReference type="EMBL" id="ERJ12557.1"/>
    </source>
</evidence>
<dbReference type="STRING" id="1033810.HLPCO_001543"/>
<dbReference type="SUPFAM" id="SSF50814">
    <property type="entry name" value="Lipocalins"/>
    <property type="match status" value="1"/>
</dbReference>
<accession>F7PWR8</accession>
<dbReference type="Proteomes" id="UP000005707">
    <property type="component" value="Unassembled WGS sequence"/>
</dbReference>
<dbReference type="OrthoDB" id="2352933at2"/>
<dbReference type="AlphaFoldDB" id="F7PWR8"/>
<keyword evidence="2" id="KW-1185">Reference proteome</keyword>